<accession>A0A2U2P954</accession>
<dbReference type="InterPro" id="IPR021284">
    <property type="entry name" value="DUF2750"/>
</dbReference>
<proteinExistence type="predicted"/>
<dbReference type="AlphaFoldDB" id="A0A2U2P954"/>
<evidence type="ECO:0000313" key="2">
    <source>
        <dbReference type="Proteomes" id="UP000245647"/>
    </source>
</evidence>
<organism evidence="1 2">
    <name type="scientific">Pararcticibacter amylolyticus</name>
    <dbReference type="NCBI Taxonomy" id="2173175"/>
    <lineage>
        <taxon>Bacteria</taxon>
        <taxon>Pseudomonadati</taxon>
        <taxon>Bacteroidota</taxon>
        <taxon>Sphingobacteriia</taxon>
        <taxon>Sphingobacteriales</taxon>
        <taxon>Sphingobacteriaceae</taxon>
        <taxon>Pararcticibacter</taxon>
    </lineage>
</organism>
<keyword evidence="2" id="KW-1185">Reference proteome</keyword>
<gene>
    <name evidence="1" type="ORF">DDR33_24925</name>
</gene>
<evidence type="ECO:0000313" key="1">
    <source>
        <dbReference type="EMBL" id="PWG77926.1"/>
    </source>
</evidence>
<sequence length="98" mass="11445">MLYSIESLEGDWASSFVNEYNLYPVWPAKEYALNCMIDEWTGFRVIEININEFLKSTLKRIEKEGYLINAFPVGNKTGFVVDPYEFIRDITAELDGYE</sequence>
<reference evidence="1 2" key="1">
    <citation type="submission" date="2018-04" db="EMBL/GenBank/DDBJ databases">
        <title>Pedobacter chongqingensis sp. nov., isolated from a rottenly hemp rope.</title>
        <authorList>
            <person name="Cai Y."/>
        </authorList>
    </citation>
    <scope>NUCLEOTIDE SEQUENCE [LARGE SCALE GENOMIC DNA]</scope>
    <source>
        <strain evidence="1 2">FJ4-8</strain>
    </source>
</reference>
<dbReference type="Proteomes" id="UP000245647">
    <property type="component" value="Unassembled WGS sequence"/>
</dbReference>
<dbReference type="EMBL" id="QEAS01000056">
    <property type="protein sequence ID" value="PWG77926.1"/>
    <property type="molecule type" value="Genomic_DNA"/>
</dbReference>
<protein>
    <submittedName>
        <fullName evidence="1">DUF2750 domain-containing protein</fullName>
    </submittedName>
</protein>
<comment type="caution">
    <text evidence="1">The sequence shown here is derived from an EMBL/GenBank/DDBJ whole genome shotgun (WGS) entry which is preliminary data.</text>
</comment>
<name>A0A2U2P954_9SPHI</name>
<dbReference type="Pfam" id="PF11042">
    <property type="entry name" value="DUF2750"/>
    <property type="match status" value="1"/>
</dbReference>